<proteinExistence type="predicted"/>
<evidence type="ECO:0000313" key="4">
    <source>
        <dbReference type="Proteomes" id="UP000054270"/>
    </source>
</evidence>
<name>A0A0D2NCH8_HYPSF</name>
<dbReference type="EMBL" id="KN817687">
    <property type="protein sequence ID" value="KJA14271.1"/>
    <property type="molecule type" value="Genomic_DNA"/>
</dbReference>
<dbReference type="Proteomes" id="UP000054270">
    <property type="component" value="Unassembled WGS sequence"/>
</dbReference>
<evidence type="ECO:0000313" key="3">
    <source>
        <dbReference type="EMBL" id="KJA14271.1"/>
    </source>
</evidence>
<feature type="transmembrane region" description="Helical" evidence="2">
    <location>
        <begin position="12"/>
        <end position="34"/>
    </location>
</feature>
<protein>
    <submittedName>
        <fullName evidence="3">Uncharacterized protein</fullName>
    </submittedName>
</protein>
<sequence>MLSVLSTTSSPTMAGVAFGSAAVGGGFAFAAAAYQTSAGFAARHETTGVSRILTIPKAGLPWTLRMRHESTYIQMQAAVPAPTASLSSFAVLFGNVLYTLCGSAASAPGGSLCGGTSAALDRAINGGPGGGIQSERRGRKAGGMLRALGTR</sequence>
<accession>A0A0D2NCH8</accession>
<keyword evidence="2" id="KW-1133">Transmembrane helix</keyword>
<keyword evidence="4" id="KW-1185">Reference proteome</keyword>
<keyword evidence="2" id="KW-0812">Transmembrane</keyword>
<evidence type="ECO:0000256" key="1">
    <source>
        <dbReference type="SAM" id="MobiDB-lite"/>
    </source>
</evidence>
<gene>
    <name evidence="3" type="ORF">HYPSUDRAFT_208862</name>
</gene>
<reference evidence="4" key="1">
    <citation type="submission" date="2014-04" db="EMBL/GenBank/DDBJ databases">
        <title>Evolutionary Origins and Diversification of the Mycorrhizal Mutualists.</title>
        <authorList>
            <consortium name="DOE Joint Genome Institute"/>
            <consortium name="Mycorrhizal Genomics Consortium"/>
            <person name="Kohler A."/>
            <person name="Kuo A."/>
            <person name="Nagy L.G."/>
            <person name="Floudas D."/>
            <person name="Copeland A."/>
            <person name="Barry K.W."/>
            <person name="Cichocki N."/>
            <person name="Veneault-Fourrey C."/>
            <person name="LaButti K."/>
            <person name="Lindquist E.A."/>
            <person name="Lipzen A."/>
            <person name="Lundell T."/>
            <person name="Morin E."/>
            <person name="Murat C."/>
            <person name="Riley R."/>
            <person name="Ohm R."/>
            <person name="Sun H."/>
            <person name="Tunlid A."/>
            <person name="Henrissat B."/>
            <person name="Grigoriev I.V."/>
            <person name="Hibbett D.S."/>
            <person name="Martin F."/>
        </authorList>
    </citation>
    <scope>NUCLEOTIDE SEQUENCE [LARGE SCALE GENOMIC DNA]</scope>
    <source>
        <strain evidence="4">FD-334 SS-4</strain>
    </source>
</reference>
<evidence type="ECO:0000256" key="2">
    <source>
        <dbReference type="SAM" id="Phobius"/>
    </source>
</evidence>
<organism evidence="3 4">
    <name type="scientific">Hypholoma sublateritium (strain FD-334 SS-4)</name>
    <dbReference type="NCBI Taxonomy" id="945553"/>
    <lineage>
        <taxon>Eukaryota</taxon>
        <taxon>Fungi</taxon>
        <taxon>Dikarya</taxon>
        <taxon>Basidiomycota</taxon>
        <taxon>Agaricomycotina</taxon>
        <taxon>Agaricomycetes</taxon>
        <taxon>Agaricomycetidae</taxon>
        <taxon>Agaricales</taxon>
        <taxon>Agaricineae</taxon>
        <taxon>Strophariaceae</taxon>
        <taxon>Hypholoma</taxon>
    </lineage>
</organism>
<keyword evidence="2" id="KW-0472">Membrane</keyword>
<dbReference type="AlphaFoldDB" id="A0A0D2NCH8"/>
<feature type="region of interest" description="Disordered" evidence="1">
    <location>
        <begin position="126"/>
        <end position="151"/>
    </location>
</feature>